<dbReference type="EMBL" id="KN839944">
    <property type="protein sequence ID" value="KIJ58400.1"/>
    <property type="molecule type" value="Genomic_DNA"/>
</dbReference>
<keyword evidence="7 9" id="KW-0326">Glycosidase</keyword>
<dbReference type="GO" id="GO:0008843">
    <property type="term" value="F:endochitinase activity"/>
    <property type="evidence" value="ECO:0007669"/>
    <property type="project" value="UniProtKB-EC"/>
</dbReference>
<feature type="region of interest" description="Disordered" evidence="10">
    <location>
        <begin position="481"/>
        <end position="528"/>
    </location>
</feature>
<dbReference type="GO" id="GO:0030246">
    <property type="term" value="F:carbohydrate binding"/>
    <property type="evidence" value="ECO:0007669"/>
    <property type="project" value="InterPro"/>
</dbReference>
<dbReference type="PROSITE" id="PS51910">
    <property type="entry name" value="GH18_2"/>
    <property type="match status" value="1"/>
</dbReference>
<dbReference type="PROSITE" id="PS01095">
    <property type="entry name" value="GH18_1"/>
    <property type="match status" value="1"/>
</dbReference>
<dbReference type="PANTHER" id="PTHR45708">
    <property type="entry name" value="ENDOCHITINASE"/>
    <property type="match status" value="1"/>
</dbReference>
<dbReference type="AlphaFoldDB" id="A0A0C9VLC2"/>
<evidence type="ECO:0000313" key="12">
    <source>
        <dbReference type="EMBL" id="KIJ57932.1"/>
    </source>
</evidence>
<dbReference type="InterPro" id="IPR001579">
    <property type="entry name" value="Glyco_hydro_18_chit_AS"/>
</dbReference>
<dbReference type="EMBL" id="KN840046">
    <property type="protein sequence ID" value="KIJ57932.1"/>
    <property type="molecule type" value="Genomic_DNA"/>
</dbReference>
<dbReference type="GO" id="GO:0006032">
    <property type="term" value="P:chitin catabolic process"/>
    <property type="evidence" value="ECO:0007669"/>
    <property type="project" value="UniProtKB-KW"/>
</dbReference>
<dbReference type="SUPFAM" id="SSF51445">
    <property type="entry name" value="(Trans)glycosidases"/>
    <property type="match status" value="1"/>
</dbReference>
<evidence type="ECO:0000256" key="6">
    <source>
        <dbReference type="ARBA" id="ARBA00023277"/>
    </source>
</evidence>
<dbReference type="CDD" id="cd02877">
    <property type="entry name" value="GH18_hevamine_XipI_class_III"/>
    <property type="match status" value="1"/>
</dbReference>
<dbReference type="InterPro" id="IPR050542">
    <property type="entry name" value="Glycosyl_Hydrlase18_Chitinase"/>
</dbReference>
<dbReference type="OrthoDB" id="6020543at2759"/>
<dbReference type="Gene3D" id="2.10.10.20">
    <property type="entry name" value="Carbohydrate-binding module superfamily 5/12"/>
    <property type="match status" value="1"/>
</dbReference>
<dbReference type="SUPFAM" id="SSF51055">
    <property type="entry name" value="Carbohydrate binding domain"/>
    <property type="match status" value="1"/>
</dbReference>
<accession>A0A0C9VLC2</accession>
<dbReference type="CDD" id="cd12215">
    <property type="entry name" value="ChiC_BD"/>
    <property type="match status" value="1"/>
</dbReference>
<feature type="compositionally biased region" description="Polar residues" evidence="10">
    <location>
        <begin position="617"/>
        <end position="635"/>
    </location>
</feature>
<evidence type="ECO:0000256" key="10">
    <source>
        <dbReference type="SAM" id="MobiDB-lite"/>
    </source>
</evidence>
<comment type="catalytic activity">
    <reaction evidence="1">
        <text>Random endo-hydrolysis of N-acetyl-beta-D-glucosaminide (1-&gt;4)-beta-linkages in chitin and chitodextrins.</text>
        <dbReference type="EC" id="3.2.1.14"/>
    </reaction>
</comment>
<evidence type="ECO:0000256" key="2">
    <source>
        <dbReference type="ARBA" id="ARBA00012729"/>
    </source>
</evidence>
<evidence type="ECO:0000256" key="3">
    <source>
        <dbReference type="ARBA" id="ARBA00022669"/>
    </source>
</evidence>
<evidence type="ECO:0000256" key="8">
    <source>
        <dbReference type="ARBA" id="ARBA00023326"/>
    </source>
</evidence>
<dbReference type="InterPro" id="IPR036573">
    <property type="entry name" value="CBM_sf_5/12"/>
</dbReference>
<gene>
    <name evidence="12" type="ORF">HYDPIDRAFT_34664</name>
    <name evidence="13" type="ORF">HYDPIDRAFT_44475</name>
</gene>
<evidence type="ECO:0000259" key="11">
    <source>
        <dbReference type="PROSITE" id="PS51910"/>
    </source>
</evidence>
<organism evidence="13 14">
    <name type="scientific">Hydnomerulius pinastri MD-312</name>
    <dbReference type="NCBI Taxonomy" id="994086"/>
    <lineage>
        <taxon>Eukaryota</taxon>
        <taxon>Fungi</taxon>
        <taxon>Dikarya</taxon>
        <taxon>Basidiomycota</taxon>
        <taxon>Agaricomycotina</taxon>
        <taxon>Agaricomycetes</taxon>
        <taxon>Agaricomycetidae</taxon>
        <taxon>Boletales</taxon>
        <taxon>Boletales incertae sedis</taxon>
        <taxon>Leucogyrophana</taxon>
    </lineage>
</organism>
<keyword evidence="4 9" id="KW-0378">Hydrolase</keyword>
<evidence type="ECO:0000313" key="13">
    <source>
        <dbReference type="EMBL" id="KIJ58400.1"/>
    </source>
</evidence>
<proteinExistence type="predicted"/>
<dbReference type="PANTHER" id="PTHR45708:SF49">
    <property type="entry name" value="ENDOCHITINASE"/>
    <property type="match status" value="1"/>
</dbReference>
<evidence type="ECO:0000256" key="4">
    <source>
        <dbReference type="ARBA" id="ARBA00022801"/>
    </source>
</evidence>
<dbReference type="InterPro" id="IPR001223">
    <property type="entry name" value="Glyco_hydro18_cat"/>
</dbReference>
<keyword evidence="6" id="KW-0119">Carbohydrate metabolism</keyword>
<dbReference type="Proteomes" id="UP000053820">
    <property type="component" value="Unassembled WGS sequence"/>
</dbReference>
<keyword evidence="3" id="KW-0147">Chitin-binding</keyword>
<dbReference type="InterPro" id="IPR045321">
    <property type="entry name" value="Cts1-like"/>
</dbReference>
<dbReference type="GO" id="GO:0005576">
    <property type="term" value="C:extracellular region"/>
    <property type="evidence" value="ECO:0007669"/>
    <property type="project" value="InterPro"/>
</dbReference>
<dbReference type="EC" id="3.2.1.14" evidence="2"/>
<evidence type="ECO:0000256" key="5">
    <source>
        <dbReference type="ARBA" id="ARBA00023024"/>
    </source>
</evidence>
<evidence type="ECO:0000256" key="9">
    <source>
        <dbReference type="RuleBase" id="RU000489"/>
    </source>
</evidence>
<feature type="domain" description="GH18" evidence="11">
    <location>
        <begin position="79"/>
        <end position="380"/>
    </location>
</feature>
<dbReference type="InterPro" id="IPR003610">
    <property type="entry name" value="CBM5/12"/>
</dbReference>
<keyword evidence="14" id="KW-1185">Reference proteome</keyword>
<dbReference type="SMART" id="SM00495">
    <property type="entry name" value="ChtBD3"/>
    <property type="match status" value="1"/>
</dbReference>
<dbReference type="Pfam" id="PF00704">
    <property type="entry name" value="Glyco_hydro_18"/>
    <property type="match status" value="1"/>
</dbReference>
<evidence type="ECO:0000256" key="1">
    <source>
        <dbReference type="ARBA" id="ARBA00000822"/>
    </source>
</evidence>
<dbReference type="Gene3D" id="3.20.20.80">
    <property type="entry name" value="Glycosidases"/>
    <property type="match status" value="1"/>
</dbReference>
<dbReference type="HOGENOM" id="CLU_413909_0_0_1"/>
<evidence type="ECO:0000256" key="7">
    <source>
        <dbReference type="ARBA" id="ARBA00023295"/>
    </source>
</evidence>
<dbReference type="GO" id="GO:0008061">
    <property type="term" value="F:chitin binding"/>
    <property type="evidence" value="ECO:0007669"/>
    <property type="project" value="UniProtKB-KW"/>
</dbReference>
<sequence length="663" mass="68724">MKDHIHPVDAGALMHIFVRVFKVDKTRKTSTIQTINSRTLSSPVYKAVEFVSLCSTPLLSFLLCFLAISVKAFDISANTNLAVYWGQNSYGVIDASNTTGWQTNLSHYCEGVADIFPIAFVDQFNSTGGLPSLNLANTCSTSNNSVFPGTNLPNCSFMAEDIQACQAAGKIVTISLGGATATPNFADDDEGVAFAHIIWDLFLGGNSIMRPFGNAILDGIDMDIEGGNQTGLVSFFEALRNLMIMDSKSYYITAAPQCPFPDAYIGDTLNSFGFDAVFVQFYNNYCGLTNFNTTSWNFGTWDNWAKNGSKNNKVKVYIGAPASSGAAGSGYVDAPTMATIIEETMSKYPATFGGVMLWDASAAYANGRYDIAVKQALIGSSGVSGGTTTTNSTAIPATLTPPQTLTAPSLSVTTSTAIATPAGPVSCAGVTAWQTGIAYVDGNQVTSNGDLWVASWWTYNDMPGDVTGVWIDNGPCASAGGPNVQAPTAPAGSGQTTFGIPSGPVSAMSGAPAPSGEPTEGGDTTPVQSSFAQVPWTTGPTATAFVPITAVPTNSAGPSIASASTSRVLTSILSLGSYAPLAEMNTTPAEDADPPSPSTQIIGAIPPSYLSVGTPLPSATNATSSGTPTSTTRDTATIGPVENAVPSMLSEPVNSTVLTRSAY</sequence>
<name>A0A0C9VLC2_9AGAM</name>
<keyword evidence="5" id="KW-0146">Chitin degradation</keyword>
<evidence type="ECO:0000313" key="14">
    <source>
        <dbReference type="Proteomes" id="UP000053820"/>
    </source>
</evidence>
<feature type="region of interest" description="Disordered" evidence="10">
    <location>
        <begin position="613"/>
        <end position="637"/>
    </location>
</feature>
<dbReference type="GO" id="GO:0000272">
    <property type="term" value="P:polysaccharide catabolic process"/>
    <property type="evidence" value="ECO:0007669"/>
    <property type="project" value="UniProtKB-KW"/>
</dbReference>
<reference evidence="13 14" key="1">
    <citation type="submission" date="2014-04" db="EMBL/GenBank/DDBJ databases">
        <title>Evolutionary Origins and Diversification of the Mycorrhizal Mutualists.</title>
        <authorList>
            <consortium name="DOE Joint Genome Institute"/>
            <consortium name="Mycorrhizal Genomics Consortium"/>
            <person name="Kohler A."/>
            <person name="Kuo A."/>
            <person name="Nagy L.G."/>
            <person name="Floudas D."/>
            <person name="Copeland A."/>
            <person name="Barry K.W."/>
            <person name="Cichocki N."/>
            <person name="Veneault-Fourrey C."/>
            <person name="LaButti K."/>
            <person name="Lindquist E.A."/>
            <person name="Lipzen A."/>
            <person name="Lundell T."/>
            <person name="Morin E."/>
            <person name="Murat C."/>
            <person name="Riley R."/>
            <person name="Ohm R."/>
            <person name="Sun H."/>
            <person name="Tunlid A."/>
            <person name="Henrissat B."/>
            <person name="Grigoriev I.V."/>
            <person name="Hibbett D.S."/>
            <person name="Martin F."/>
        </authorList>
    </citation>
    <scope>NUCLEOTIDE SEQUENCE [LARGE SCALE GENOMIC DNA]</scope>
    <source>
        <strain evidence="13 14">MD-312</strain>
    </source>
</reference>
<protein>
    <recommendedName>
        <fullName evidence="2">chitinase</fullName>
        <ecNumber evidence="2">3.2.1.14</ecNumber>
    </recommendedName>
</protein>
<dbReference type="InterPro" id="IPR017853">
    <property type="entry name" value="GH"/>
</dbReference>
<keyword evidence="8" id="KW-0624">Polysaccharide degradation</keyword>